<dbReference type="EMBL" id="MSFK01000029">
    <property type="protein sequence ID" value="PWY75243.1"/>
    <property type="molecule type" value="Genomic_DNA"/>
</dbReference>
<protein>
    <recommendedName>
        <fullName evidence="4">ER-bound oxygenase mpaB/mpaB'/Rubber oxygenase catalytic domain-containing protein</fullName>
    </recommendedName>
</protein>
<keyword evidence="1" id="KW-0472">Membrane</keyword>
<keyword evidence="3" id="KW-1185">Reference proteome</keyword>
<proteinExistence type="predicted"/>
<keyword evidence="1" id="KW-1133">Transmembrane helix</keyword>
<gene>
    <name evidence="2" type="ORF">BO94DRAFT_474198</name>
</gene>
<dbReference type="STRING" id="1450535.A0A317VLK0"/>
<dbReference type="PANTHER" id="PTHR36124:SF4">
    <property type="entry name" value="ER-BOUND OXYGENASE MPAB_MPAB'_RUBBER OXYGENASE CATALYTIC DOMAIN-CONTAINING PROTEIN"/>
    <property type="match status" value="1"/>
</dbReference>
<evidence type="ECO:0008006" key="4">
    <source>
        <dbReference type="Google" id="ProtNLM"/>
    </source>
</evidence>
<dbReference type="InterPro" id="IPR046366">
    <property type="entry name" value="MPAB"/>
</dbReference>
<sequence length="425" mass="48739">MPNTPTCLQFLWPQHPWPILFIMVIYITLVRHLRYRRKQSIEGPFIYGRRDLSTMTTQEAHIIINQLQELEFPYAFNKARRIALLKAGGIPTMSKLFAATGQNNKRNSGKRAVDTEILLREAQSKARGDERYGMAVARMNYLHARYRKSNKITTPDLLHTLGDGLAEILNVIEKSEWRNLTDVEICALGIFHKNLGEDMNIPFDVLPSYDGGWRDGMHFAKDLRDWTIRYEEDVARPVPTNDQYVNVYVDGAMGRFPGWMRVGVRRVLGAEVGERMRGSLCLEEPGPILLFILACIRETRRFCLRYLALPRVTPMKLVHETADPKTKRYHFVRKGLQPWYMKPDFWSRWGTGALFVRILGGKVPGSRGDHYHPQGYDLMTIGPDPQRGRGTEEMTNNIEVIRARAVAMCPFPHGKAGGLDSIRSI</sequence>
<dbReference type="OrthoDB" id="545169at2759"/>
<evidence type="ECO:0000313" key="2">
    <source>
        <dbReference type="EMBL" id="PWY75243.1"/>
    </source>
</evidence>
<evidence type="ECO:0000256" key="1">
    <source>
        <dbReference type="SAM" id="Phobius"/>
    </source>
</evidence>
<name>A0A317VLK0_9EURO</name>
<keyword evidence="1" id="KW-0812">Transmembrane</keyword>
<dbReference type="GO" id="GO:0016491">
    <property type="term" value="F:oxidoreductase activity"/>
    <property type="evidence" value="ECO:0007669"/>
    <property type="project" value="InterPro"/>
</dbReference>
<dbReference type="AlphaFoldDB" id="A0A317VLK0"/>
<dbReference type="Proteomes" id="UP000246702">
    <property type="component" value="Unassembled WGS sequence"/>
</dbReference>
<accession>A0A317VLK0</accession>
<dbReference type="GeneID" id="37110649"/>
<comment type="caution">
    <text evidence="2">The sequence shown here is derived from an EMBL/GenBank/DDBJ whole genome shotgun (WGS) entry which is preliminary data.</text>
</comment>
<reference evidence="2 3" key="1">
    <citation type="submission" date="2016-12" db="EMBL/GenBank/DDBJ databases">
        <title>The genomes of Aspergillus section Nigri reveals drivers in fungal speciation.</title>
        <authorList>
            <consortium name="DOE Joint Genome Institute"/>
            <person name="Vesth T.C."/>
            <person name="Nybo J."/>
            <person name="Theobald S."/>
            <person name="Brandl J."/>
            <person name="Frisvad J.C."/>
            <person name="Nielsen K.F."/>
            <person name="Lyhne E.K."/>
            <person name="Kogle M.E."/>
            <person name="Kuo A."/>
            <person name="Riley R."/>
            <person name="Clum A."/>
            <person name="Nolan M."/>
            <person name="Lipzen A."/>
            <person name="Salamov A."/>
            <person name="Henrissat B."/>
            <person name="Wiebenga A."/>
            <person name="De Vries R.P."/>
            <person name="Grigoriev I.V."/>
            <person name="Mortensen U.H."/>
            <person name="Andersen M.R."/>
            <person name="Baker S.E."/>
        </authorList>
    </citation>
    <scope>NUCLEOTIDE SEQUENCE [LARGE SCALE GENOMIC DNA]</scope>
    <source>
        <strain evidence="2 3">CBS 115572</strain>
    </source>
</reference>
<dbReference type="RefSeq" id="XP_025463870.1">
    <property type="nucleotide sequence ID" value="XM_025608506.1"/>
</dbReference>
<dbReference type="PANTHER" id="PTHR36124">
    <property type="match status" value="1"/>
</dbReference>
<feature type="transmembrane region" description="Helical" evidence="1">
    <location>
        <begin position="15"/>
        <end position="33"/>
    </location>
</feature>
<evidence type="ECO:0000313" key="3">
    <source>
        <dbReference type="Proteomes" id="UP000246702"/>
    </source>
</evidence>
<organism evidence="2 3">
    <name type="scientific">Aspergillus sclerotioniger CBS 115572</name>
    <dbReference type="NCBI Taxonomy" id="1450535"/>
    <lineage>
        <taxon>Eukaryota</taxon>
        <taxon>Fungi</taxon>
        <taxon>Dikarya</taxon>
        <taxon>Ascomycota</taxon>
        <taxon>Pezizomycotina</taxon>
        <taxon>Eurotiomycetes</taxon>
        <taxon>Eurotiomycetidae</taxon>
        <taxon>Eurotiales</taxon>
        <taxon>Aspergillaceae</taxon>
        <taxon>Aspergillus</taxon>
        <taxon>Aspergillus subgen. Circumdati</taxon>
    </lineage>
</organism>